<name>A0A0P1A6M2_PLAHL</name>
<evidence type="ECO:0000313" key="2">
    <source>
        <dbReference type="EMBL" id="CEG35813.1"/>
    </source>
</evidence>
<accession>A0A0P1A6M2</accession>
<feature type="region of interest" description="Disordered" evidence="1">
    <location>
        <begin position="1"/>
        <end position="60"/>
    </location>
</feature>
<reference evidence="3" key="1">
    <citation type="submission" date="2014-09" db="EMBL/GenBank/DDBJ databases">
        <authorList>
            <person name="Sharma Rahul"/>
            <person name="Thines Marco"/>
        </authorList>
    </citation>
    <scope>NUCLEOTIDE SEQUENCE [LARGE SCALE GENOMIC DNA]</scope>
</reference>
<dbReference type="GeneID" id="36395198"/>
<dbReference type="OrthoDB" id="125510at2759"/>
<evidence type="ECO:0000313" key="3">
    <source>
        <dbReference type="Proteomes" id="UP000054928"/>
    </source>
</evidence>
<dbReference type="AlphaFoldDB" id="A0A0P1A6M2"/>
<dbReference type="EMBL" id="CCYD01000109">
    <property type="protein sequence ID" value="CEG35813.1"/>
    <property type="molecule type" value="Genomic_DNA"/>
</dbReference>
<organism evidence="2 3">
    <name type="scientific">Plasmopara halstedii</name>
    <name type="common">Downy mildew of sunflower</name>
    <dbReference type="NCBI Taxonomy" id="4781"/>
    <lineage>
        <taxon>Eukaryota</taxon>
        <taxon>Sar</taxon>
        <taxon>Stramenopiles</taxon>
        <taxon>Oomycota</taxon>
        <taxon>Peronosporomycetes</taxon>
        <taxon>Peronosporales</taxon>
        <taxon>Peronosporaceae</taxon>
        <taxon>Plasmopara</taxon>
    </lineage>
</organism>
<evidence type="ECO:0000256" key="1">
    <source>
        <dbReference type="SAM" id="MobiDB-lite"/>
    </source>
</evidence>
<dbReference type="OMA" id="MWEYSSH"/>
<keyword evidence="3" id="KW-1185">Reference proteome</keyword>
<proteinExistence type="predicted"/>
<dbReference type="RefSeq" id="XP_024572182.1">
    <property type="nucleotide sequence ID" value="XM_024728347.1"/>
</dbReference>
<feature type="compositionally biased region" description="Polar residues" evidence="1">
    <location>
        <begin position="43"/>
        <end position="60"/>
    </location>
</feature>
<protein>
    <submittedName>
        <fullName evidence="2">Uncharacterized protein</fullName>
    </submittedName>
</protein>
<dbReference type="Proteomes" id="UP000054928">
    <property type="component" value="Unassembled WGS sequence"/>
</dbReference>
<sequence>MTNSSDAETVLGEDSPLSPCMWEYSSHSEDGQQLVGRTKMAPCSSQIPASRNGDSPIQGNTRRELQLSPASQLDVLSHISELADAHSRQTSLDPIRHAQWVSAKKVKRQNIGTVRPLHSQAERLRNDMMDWETCSEGDLLMVDSEDEEKHWVYFDISDSDYDA</sequence>